<keyword evidence="2" id="KW-1185">Reference proteome</keyword>
<name>A0A7H0HBC2_9BURK</name>
<protein>
    <submittedName>
        <fullName evidence="1">Uncharacterized protein</fullName>
    </submittedName>
</protein>
<evidence type="ECO:0000313" key="1">
    <source>
        <dbReference type="EMBL" id="QNP57838.1"/>
    </source>
</evidence>
<dbReference type="SUPFAM" id="SSF48239">
    <property type="entry name" value="Terpenoid cyclases/Protein prenyltransferases"/>
    <property type="match status" value="1"/>
</dbReference>
<dbReference type="EMBL" id="CP060790">
    <property type="protein sequence ID" value="QNP57838.1"/>
    <property type="molecule type" value="Genomic_DNA"/>
</dbReference>
<dbReference type="InterPro" id="IPR008930">
    <property type="entry name" value="Terpenoid_cyclase/PrenylTrfase"/>
</dbReference>
<gene>
    <name evidence="1" type="ORF">H9L24_11915</name>
</gene>
<reference evidence="1 2" key="1">
    <citation type="submission" date="2020-08" db="EMBL/GenBank/DDBJ databases">
        <title>Genome sequence of Acidovorax monticola KACC 19171T.</title>
        <authorList>
            <person name="Hyun D.-W."/>
            <person name="Bae J.-W."/>
        </authorList>
    </citation>
    <scope>NUCLEOTIDE SEQUENCE [LARGE SCALE GENOMIC DNA]</scope>
    <source>
        <strain evidence="1 2">KACC 19171</strain>
    </source>
</reference>
<proteinExistence type="predicted"/>
<evidence type="ECO:0000313" key="2">
    <source>
        <dbReference type="Proteomes" id="UP000516057"/>
    </source>
</evidence>
<dbReference type="RefSeq" id="WP_187734838.1">
    <property type="nucleotide sequence ID" value="NZ_CP060790.1"/>
</dbReference>
<organism evidence="1 2">
    <name type="scientific">Paenacidovorax monticola</name>
    <dbReference type="NCBI Taxonomy" id="1926868"/>
    <lineage>
        <taxon>Bacteria</taxon>
        <taxon>Pseudomonadati</taxon>
        <taxon>Pseudomonadota</taxon>
        <taxon>Betaproteobacteria</taxon>
        <taxon>Burkholderiales</taxon>
        <taxon>Comamonadaceae</taxon>
        <taxon>Paenacidovorax</taxon>
    </lineage>
</organism>
<dbReference type="AlphaFoldDB" id="A0A7H0HBC2"/>
<sequence length="527" mass="59414">MTAHDPAFHAPHARLPLFTPNAADQAFGPLLREAVRTLGTGADLAPLLQAFEASTLPQDSPRTVLVLYAPGQRRLLVSRSSAGRAGLERTLARLAEHPRHAALARAPGLCIQIDFVTSAPAPMELARVGMSLQGARHFEVGVEGIELNTADGKRHLFLPGDAYVFSLMTMQQVRAHLRASFGEETVDQARCMRLRTDSYLVDAQGLHRLYRGIPLVGPLTRGKLEHALQLAVDHIQREQEADGKYLYYYDAATDSRRDHEHPTRDPDTHPYYNILRHCGGALTCLYHGQLNHTDASHAGVRRAIDYLATQSRDYDTPEGPAAYIYSERKAKLGGSGLALYLLAEYELTTGDGRYRPFADRLARHLARQVTASGEFIYYSIYLDKPIDEKGNADYFSFYYPGEAVCGLARYLHLVPDAERAGYFERLHRALHYLIHIRPQERADQYTSVPSDAWLMMGIKELWDYPDMRRQDYLDFVFGDARQMIAQMYKVDTAPYPDYAGGFYYAFHDYPYSDGARMEGLMGPTSWR</sequence>
<accession>A0A7H0HBC2</accession>
<dbReference type="Proteomes" id="UP000516057">
    <property type="component" value="Chromosome"/>
</dbReference>
<dbReference type="KEGG" id="amon:H9L24_11915"/>